<dbReference type="EMBL" id="CCKQ01004314">
    <property type="protein sequence ID" value="CDW75461.1"/>
    <property type="molecule type" value="Genomic_DNA"/>
</dbReference>
<gene>
    <name evidence="1" type="primary">Contig9612.g10277</name>
    <name evidence="1" type="ORF">STYLEM_4451</name>
</gene>
<organism evidence="1 2">
    <name type="scientific">Stylonychia lemnae</name>
    <name type="common">Ciliate</name>
    <dbReference type="NCBI Taxonomy" id="5949"/>
    <lineage>
        <taxon>Eukaryota</taxon>
        <taxon>Sar</taxon>
        <taxon>Alveolata</taxon>
        <taxon>Ciliophora</taxon>
        <taxon>Intramacronucleata</taxon>
        <taxon>Spirotrichea</taxon>
        <taxon>Stichotrichia</taxon>
        <taxon>Sporadotrichida</taxon>
        <taxon>Oxytrichidae</taxon>
        <taxon>Stylonychinae</taxon>
        <taxon>Stylonychia</taxon>
    </lineage>
</organism>
<evidence type="ECO:0000313" key="1">
    <source>
        <dbReference type="EMBL" id="CDW75461.1"/>
    </source>
</evidence>
<protein>
    <submittedName>
        <fullName evidence="1">Uncharacterized protein</fullName>
    </submittedName>
</protein>
<evidence type="ECO:0000313" key="2">
    <source>
        <dbReference type="Proteomes" id="UP000039865"/>
    </source>
</evidence>
<dbReference type="InParanoid" id="A0A077ZZV3"/>
<keyword evidence="2" id="KW-1185">Reference proteome</keyword>
<name>A0A077ZZV3_STYLE</name>
<sequence length="157" mass="19171">MMPRRNMLSVEYCYDADNRNRFVDFIGFSNFIFLIQNLEKKKNNIKDEILALLYLHQHFNRISELRLKVKYFYIFACLRNKKSYKTFIFKHLQIRDHCFLVKTMISFKGYISEAQYLDLNRLDTVPLILITYRDIQLFFHLINDIKHIMKQVTEQNL</sequence>
<accession>A0A077ZZV3</accession>
<reference evidence="1 2" key="1">
    <citation type="submission" date="2014-06" db="EMBL/GenBank/DDBJ databases">
        <authorList>
            <person name="Swart Estienne"/>
        </authorList>
    </citation>
    <scope>NUCLEOTIDE SEQUENCE [LARGE SCALE GENOMIC DNA]</scope>
    <source>
        <strain evidence="1 2">130c</strain>
    </source>
</reference>
<dbReference type="AlphaFoldDB" id="A0A077ZZV3"/>
<dbReference type="Proteomes" id="UP000039865">
    <property type="component" value="Unassembled WGS sequence"/>
</dbReference>
<proteinExistence type="predicted"/>